<protein>
    <recommendedName>
        <fullName evidence="9">Transforming acidic coiled-coil-containing protein C-terminal domain-containing protein</fullName>
    </recommendedName>
</protein>
<comment type="subcellular location">
    <subcellularLocation>
        <location evidence="1">Cytoplasm</location>
        <location evidence="1">Cytoskeleton</location>
    </subcellularLocation>
</comment>
<feature type="compositionally biased region" description="Basic and acidic residues" evidence="8">
    <location>
        <begin position="161"/>
        <end position="171"/>
    </location>
</feature>
<evidence type="ECO:0000256" key="1">
    <source>
        <dbReference type="ARBA" id="ARBA00004245"/>
    </source>
</evidence>
<dbReference type="Pfam" id="PF05010">
    <property type="entry name" value="TACC_C"/>
    <property type="match status" value="1"/>
</dbReference>
<keyword evidence="11" id="KW-1185">Reference proteome</keyword>
<evidence type="ECO:0000256" key="6">
    <source>
        <dbReference type="ARBA" id="ARBA00023212"/>
    </source>
</evidence>
<dbReference type="GO" id="GO:0007097">
    <property type="term" value="P:nuclear migration"/>
    <property type="evidence" value="ECO:0007669"/>
    <property type="project" value="TreeGrafter"/>
</dbReference>
<sequence length="431" mass="49409">MPIRKPKLGIKKAPPPQTEQLDNAPVPALTNDIDDIPIPKGSYNFDSIKWDDPNINPFSSRTGIPNSPGLSRGSYSFDPDSSDDLIDPFRSSNKMGNAPLKAASFDKSNNDNENDNDNIVELEDHNQNKPCCPVCSPLSPSTSHTHNHLQEHSPDANPEPSQDHATDEEKLASSTNQKWTRHDIELELNSDPQDFPQPTDFTTFVNENSLPTQSDGERVEESLIIMTLVYQFQGCKVCEVMLLFQIVVKEKEAMEWKRKYEESRREVEEMRWVFSKDRDSCGEQREKTLSHHTIQQLILEKDQALADLNSVEKSLADMFRRYEKMKDVLEGFRKNEDVLKKCAQEYLSRVRKEEQRYQALKIHAEEKLDKANAEIAQVRGKAKQEQAAYQASLRKEQMKVDSLERTLEQKNKEIEELTKICDELIAKMGKS</sequence>
<reference evidence="10" key="2">
    <citation type="submission" date="2025-09" db="UniProtKB">
        <authorList>
            <consortium name="Ensembl"/>
        </authorList>
    </citation>
    <scope>IDENTIFICATION</scope>
</reference>
<evidence type="ECO:0000313" key="10">
    <source>
        <dbReference type="Ensembl" id="ENSSANP00000057544.1"/>
    </source>
</evidence>
<dbReference type="Proteomes" id="UP000472260">
    <property type="component" value="Unassembled WGS sequence"/>
</dbReference>
<dbReference type="GO" id="GO:0007052">
    <property type="term" value="P:mitotic spindle organization"/>
    <property type="evidence" value="ECO:0007669"/>
    <property type="project" value="InterPro"/>
</dbReference>
<dbReference type="PANTHER" id="PTHR13924:SF11">
    <property type="entry name" value="TRANSFORMING ACIDIC COILED-COIL-CONTAINING PROTEIN 2"/>
    <property type="match status" value="1"/>
</dbReference>
<dbReference type="Ensembl" id="ENSSANT00000061234.1">
    <property type="protein sequence ID" value="ENSSANP00000057544.1"/>
    <property type="gene ID" value="ENSSANG00000028792.1"/>
</dbReference>
<dbReference type="PANTHER" id="PTHR13924">
    <property type="entry name" value="TRANSFORMING ACIDIC COILED-COIL CONTAINING PROTEIN 1/2"/>
    <property type="match status" value="1"/>
</dbReference>
<evidence type="ECO:0000256" key="5">
    <source>
        <dbReference type="ARBA" id="ARBA00023054"/>
    </source>
</evidence>
<feature type="region of interest" description="Disordered" evidence="8">
    <location>
        <begin position="139"/>
        <end position="178"/>
    </location>
</feature>
<feature type="coiled-coil region" evidence="7">
    <location>
        <begin position="343"/>
        <end position="427"/>
    </location>
</feature>
<dbReference type="GO" id="GO:0005737">
    <property type="term" value="C:cytoplasm"/>
    <property type="evidence" value="ECO:0007669"/>
    <property type="project" value="TreeGrafter"/>
</dbReference>
<evidence type="ECO:0000259" key="9">
    <source>
        <dbReference type="Pfam" id="PF05010"/>
    </source>
</evidence>
<dbReference type="Gene3D" id="1.20.5.1700">
    <property type="match status" value="1"/>
</dbReference>
<evidence type="ECO:0000256" key="4">
    <source>
        <dbReference type="ARBA" id="ARBA00022553"/>
    </source>
</evidence>
<organism evidence="10 11">
    <name type="scientific">Sinocyclocheilus anshuiensis</name>
    <dbReference type="NCBI Taxonomy" id="1608454"/>
    <lineage>
        <taxon>Eukaryota</taxon>
        <taxon>Metazoa</taxon>
        <taxon>Chordata</taxon>
        <taxon>Craniata</taxon>
        <taxon>Vertebrata</taxon>
        <taxon>Euteleostomi</taxon>
        <taxon>Actinopterygii</taxon>
        <taxon>Neopterygii</taxon>
        <taxon>Teleostei</taxon>
        <taxon>Ostariophysi</taxon>
        <taxon>Cypriniformes</taxon>
        <taxon>Cyprinidae</taxon>
        <taxon>Cyprininae</taxon>
        <taxon>Sinocyclocheilus</taxon>
    </lineage>
</organism>
<feature type="compositionally biased region" description="Polar residues" evidence="8">
    <location>
        <begin position="56"/>
        <end position="69"/>
    </location>
</feature>
<dbReference type="AlphaFoldDB" id="A0A671PEZ2"/>
<name>A0A671PEZ2_9TELE</name>
<dbReference type="InterPro" id="IPR039915">
    <property type="entry name" value="TACC"/>
</dbReference>
<evidence type="ECO:0000256" key="3">
    <source>
        <dbReference type="ARBA" id="ARBA00022490"/>
    </source>
</evidence>
<evidence type="ECO:0000256" key="7">
    <source>
        <dbReference type="SAM" id="Coils"/>
    </source>
</evidence>
<dbReference type="FunFam" id="1.20.5.1700:FF:000001">
    <property type="entry name" value="Transforming acidic coiled-coil-containing protein 1 isoform 2"/>
    <property type="match status" value="1"/>
</dbReference>
<proteinExistence type="inferred from homology"/>
<reference evidence="10" key="1">
    <citation type="submission" date="2025-08" db="UniProtKB">
        <authorList>
            <consortium name="Ensembl"/>
        </authorList>
    </citation>
    <scope>IDENTIFICATION</scope>
</reference>
<feature type="region of interest" description="Disordered" evidence="8">
    <location>
        <begin position="1"/>
        <end position="118"/>
    </location>
</feature>
<dbReference type="GO" id="GO:0005856">
    <property type="term" value="C:cytoskeleton"/>
    <property type="evidence" value="ECO:0007669"/>
    <property type="project" value="UniProtKB-SubCell"/>
</dbReference>
<evidence type="ECO:0000313" key="11">
    <source>
        <dbReference type="Proteomes" id="UP000472260"/>
    </source>
</evidence>
<keyword evidence="6" id="KW-0206">Cytoskeleton</keyword>
<accession>A0A671PEZ2</accession>
<keyword evidence="3" id="KW-0963">Cytoplasm</keyword>
<evidence type="ECO:0000256" key="2">
    <source>
        <dbReference type="ARBA" id="ARBA00009423"/>
    </source>
</evidence>
<keyword evidence="5 7" id="KW-0175">Coiled coil</keyword>
<dbReference type="InterPro" id="IPR007707">
    <property type="entry name" value="TACC_C"/>
</dbReference>
<comment type="similarity">
    <text evidence="2">Belongs to the TACC family.</text>
</comment>
<feature type="compositionally biased region" description="Basic residues" evidence="8">
    <location>
        <begin position="1"/>
        <end position="10"/>
    </location>
</feature>
<dbReference type="GO" id="GO:0021987">
    <property type="term" value="P:cerebral cortex development"/>
    <property type="evidence" value="ECO:0007669"/>
    <property type="project" value="TreeGrafter"/>
</dbReference>
<keyword evidence="4" id="KW-0597">Phosphoprotein</keyword>
<feature type="domain" description="Transforming acidic coiled-coil-containing protein C-terminal" evidence="9">
    <location>
        <begin position="245"/>
        <end position="425"/>
    </location>
</feature>
<evidence type="ECO:0000256" key="8">
    <source>
        <dbReference type="SAM" id="MobiDB-lite"/>
    </source>
</evidence>